<dbReference type="GeneID" id="63685444"/>
<dbReference type="EMBL" id="JH795867">
    <property type="protein sequence ID" value="EJU00475.1"/>
    <property type="molecule type" value="Genomic_DNA"/>
</dbReference>
<proteinExistence type="predicted"/>
<dbReference type="Gene3D" id="3.90.1200.10">
    <property type="match status" value="1"/>
</dbReference>
<organism evidence="1 2">
    <name type="scientific">Dacryopinax primogenitus (strain DJM 731)</name>
    <name type="common">Brown rot fungus</name>
    <dbReference type="NCBI Taxonomy" id="1858805"/>
    <lineage>
        <taxon>Eukaryota</taxon>
        <taxon>Fungi</taxon>
        <taxon>Dikarya</taxon>
        <taxon>Basidiomycota</taxon>
        <taxon>Agaricomycotina</taxon>
        <taxon>Dacrymycetes</taxon>
        <taxon>Dacrymycetales</taxon>
        <taxon>Dacrymycetaceae</taxon>
        <taxon>Dacryopinax</taxon>
    </lineage>
</organism>
<dbReference type="PANTHER" id="PTHR21310">
    <property type="entry name" value="AMINOGLYCOSIDE PHOSPHOTRANSFERASE-RELATED-RELATED"/>
    <property type="match status" value="1"/>
</dbReference>
<dbReference type="OrthoDB" id="10003767at2759"/>
<dbReference type="RefSeq" id="XP_040627372.1">
    <property type="nucleotide sequence ID" value="XM_040770382.1"/>
</dbReference>
<name>M5FXG2_DACPD</name>
<dbReference type="SUPFAM" id="SSF56112">
    <property type="entry name" value="Protein kinase-like (PK-like)"/>
    <property type="match status" value="1"/>
</dbReference>
<dbReference type="HOGENOM" id="CLU_746011_0_0_1"/>
<dbReference type="PANTHER" id="PTHR21310:SF37">
    <property type="entry name" value="AMINOGLYCOSIDE PHOSPHOTRANSFERASE DOMAIN-CONTAINING PROTEIN"/>
    <property type="match status" value="1"/>
</dbReference>
<dbReference type="AlphaFoldDB" id="M5FXG2"/>
<sequence length="371" mass="42172">MVSDIARMLNRSIIYEQTWITHPRPNVAKNYLDSKASIDIPCLIKAVSRVAKYDFTAALWFATGGSKLFAVLRFLGEHTKIPVPTVHGYSVERDDGVPPFVVEQWIDAEPVWLRSLTLTELHSYGECLSQITKEWNNITFKEIGALYPCSSTYEIKSWGSEMQWFMPPFSAPVSSSVQAWYYSLIDTQIERLHSPQTSICQLKLPKFTTNQISFALHCYKDLRRWLATSEHFQQLGSSRLALIHPDLQSSNILVCRDGCGGAKIMAVIDWELAFAGPNYLFRVAYLPDVVRQFKEAWTKLSPDPVPPLFEIDDHSQVGKISRISSLHSVVTSGLYSFSEFFDGVCRLYRSWKDVEIGCFHAECPPAEGLER</sequence>
<keyword evidence="2" id="KW-1185">Reference proteome</keyword>
<protein>
    <submittedName>
        <fullName evidence="1">Uncharacterized protein</fullName>
    </submittedName>
</protein>
<evidence type="ECO:0000313" key="2">
    <source>
        <dbReference type="Proteomes" id="UP000030653"/>
    </source>
</evidence>
<dbReference type="Proteomes" id="UP000030653">
    <property type="component" value="Unassembled WGS sequence"/>
</dbReference>
<gene>
    <name evidence="1" type="ORF">DACRYDRAFT_117426</name>
</gene>
<accession>M5FXG2</accession>
<reference evidence="1 2" key="1">
    <citation type="journal article" date="2012" name="Science">
        <title>The Paleozoic origin of enzymatic lignin decomposition reconstructed from 31 fungal genomes.</title>
        <authorList>
            <person name="Floudas D."/>
            <person name="Binder M."/>
            <person name="Riley R."/>
            <person name="Barry K."/>
            <person name="Blanchette R.A."/>
            <person name="Henrissat B."/>
            <person name="Martinez A.T."/>
            <person name="Otillar R."/>
            <person name="Spatafora J.W."/>
            <person name="Yadav J.S."/>
            <person name="Aerts A."/>
            <person name="Benoit I."/>
            <person name="Boyd A."/>
            <person name="Carlson A."/>
            <person name="Copeland A."/>
            <person name="Coutinho P.M."/>
            <person name="de Vries R.P."/>
            <person name="Ferreira P."/>
            <person name="Findley K."/>
            <person name="Foster B."/>
            <person name="Gaskell J."/>
            <person name="Glotzer D."/>
            <person name="Gorecki P."/>
            <person name="Heitman J."/>
            <person name="Hesse C."/>
            <person name="Hori C."/>
            <person name="Igarashi K."/>
            <person name="Jurgens J.A."/>
            <person name="Kallen N."/>
            <person name="Kersten P."/>
            <person name="Kohler A."/>
            <person name="Kuees U."/>
            <person name="Kumar T.K.A."/>
            <person name="Kuo A."/>
            <person name="LaButti K."/>
            <person name="Larrondo L.F."/>
            <person name="Lindquist E."/>
            <person name="Ling A."/>
            <person name="Lombard V."/>
            <person name="Lucas S."/>
            <person name="Lundell T."/>
            <person name="Martin R."/>
            <person name="McLaughlin D.J."/>
            <person name="Morgenstern I."/>
            <person name="Morin E."/>
            <person name="Murat C."/>
            <person name="Nagy L.G."/>
            <person name="Nolan M."/>
            <person name="Ohm R.A."/>
            <person name="Patyshakuliyeva A."/>
            <person name="Rokas A."/>
            <person name="Ruiz-Duenas F.J."/>
            <person name="Sabat G."/>
            <person name="Salamov A."/>
            <person name="Samejima M."/>
            <person name="Schmutz J."/>
            <person name="Slot J.C."/>
            <person name="St John F."/>
            <person name="Stenlid J."/>
            <person name="Sun H."/>
            <person name="Sun S."/>
            <person name="Syed K."/>
            <person name="Tsang A."/>
            <person name="Wiebenga A."/>
            <person name="Young D."/>
            <person name="Pisabarro A."/>
            <person name="Eastwood D.C."/>
            <person name="Martin F."/>
            <person name="Cullen D."/>
            <person name="Grigoriev I.V."/>
            <person name="Hibbett D.S."/>
        </authorList>
    </citation>
    <scope>NUCLEOTIDE SEQUENCE [LARGE SCALE GENOMIC DNA]</scope>
    <source>
        <strain evidence="1 2">DJM-731 SS1</strain>
    </source>
</reference>
<evidence type="ECO:0000313" key="1">
    <source>
        <dbReference type="EMBL" id="EJU00475.1"/>
    </source>
</evidence>
<dbReference type="InterPro" id="IPR051678">
    <property type="entry name" value="AGP_Transferase"/>
</dbReference>
<dbReference type="InterPro" id="IPR011009">
    <property type="entry name" value="Kinase-like_dom_sf"/>
</dbReference>